<feature type="region of interest" description="Disordered" evidence="8">
    <location>
        <begin position="1"/>
        <end position="35"/>
    </location>
</feature>
<dbReference type="EMBL" id="KB104739">
    <property type="protein sequence ID" value="ELK33021.1"/>
    <property type="molecule type" value="Genomic_DNA"/>
</dbReference>
<reference evidence="12" key="1">
    <citation type="journal article" date="2013" name="Science">
        <title>Comparative analysis of bat genomes provides insight into the evolution of flight and immunity.</title>
        <authorList>
            <person name="Zhang G."/>
            <person name="Cowled C."/>
            <person name="Shi Z."/>
            <person name="Huang Z."/>
            <person name="Bishop-Lilly K.A."/>
            <person name="Fang X."/>
            <person name="Wynne J.W."/>
            <person name="Xiong Z."/>
            <person name="Baker M.L."/>
            <person name="Zhao W."/>
            <person name="Tachedjian M."/>
            <person name="Zhu Y."/>
            <person name="Zhou P."/>
            <person name="Jiang X."/>
            <person name="Ng J."/>
            <person name="Yang L."/>
            <person name="Wu L."/>
            <person name="Xiao J."/>
            <person name="Feng Y."/>
            <person name="Chen Y."/>
            <person name="Sun X."/>
            <person name="Zhang Y."/>
            <person name="Marsh G.A."/>
            <person name="Crameri G."/>
            <person name="Broder C.C."/>
            <person name="Frey K.G."/>
            <person name="Wang L.F."/>
            <person name="Wang J."/>
        </authorList>
    </citation>
    <scope>NUCLEOTIDE SEQUENCE [LARGE SCALE GENOMIC DNA]</scope>
</reference>
<evidence type="ECO:0000256" key="2">
    <source>
        <dbReference type="ARBA" id="ARBA00013019"/>
    </source>
</evidence>
<dbReference type="AlphaFoldDB" id="L5M3T6"/>
<evidence type="ECO:0000313" key="12">
    <source>
        <dbReference type="Proteomes" id="UP000010556"/>
    </source>
</evidence>
<dbReference type="SUPFAM" id="SSF51735">
    <property type="entry name" value="NAD(P)-binding Rossmann-fold domains"/>
    <property type="match status" value="1"/>
</dbReference>
<dbReference type="GO" id="GO:0004345">
    <property type="term" value="F:glucose-6-phosphate dehydrogenase activity"/>
    <property type="evidence" value="ECO:0007669"/>
    <property type="project" value="UniProtKB-EC"/>
</dbReference>
<evidence type="ECO:0000256" key="4">
    <source>
        <dbReference type="ARBA" id="ARBA00022857"/>
    </source>
</evidence>
<evidence type="ECO:0000256" key="8">
    <source>
        <dbReference type="SAM" id="MobiDB-lite"/>
    </source>
</evidence>
<dbReference type="Proteomes" id="UP000010556">
    <property type="component" value="Unassembled WGS sequence"/>
</dbReference>
<keyword evidence="5" id="KW-0560">Oxidoreductase</keyword>
<keyword evidence="4" id="KW-0521">NADP</keyword>
<dbReference type="PANTHER" id="PTHR23429:SF0">
    <property type="entry name" value="GLUCOSE-6-PHOSPHATE 1-DEHYDROGENASE"/>
    <property type="match status" value="1"/>
</dbReference>
<dbReference type="Gene3D" id="3.40.50.720">
    <property type="entry name" value="NAD(P)-binding Rossmann-like Domain"/>
    <property type="match status" value="1"/>
</dbReference>
<comment type="catalytic activity">
    <reaction evidence="7">
        <text>D-glucose 6-phosphate + NADP(+) = 6-phospho-D-glucono-1,5-lactone + NADPH + H(+)</text>
        <dbReference type="Rhea" id="RHEA:15841"/>
        <dbReference type="ChEBI" id="CHEBI:15378"/>
        <dbReference type="ChEBI" id="CHEBI:57783"/>
        <dbReference type="ChEBI" id="CHEBI:57955"/>
        <dbReference type="ChEBI" id="CHEBI:58349"/>
        <dbReference type="ChEBI" id="CHEBI:61548"/>
        <dbReference type="EC" id="1.1.1.49"/>
    </reaction>
    <physiologicalReaction direction="left-to-right" evidence="7">
        <dbReference type="Rhea" id="RHEA:15842"/>
    </physiologicalReaction>
</comment>
<proteinExistence type="predicted"/>
<dbReference type="PRINTS" id="PR00079">
    <property type="entry name" value="G6PDHDRGNASE"/>
</dbReference>
<dbReference type="Gene3D" id="3.30.360.10">
    <property type="entry name" value="Dihydrodipicolinate Reductase, domain 2"/>
    <property type="match status" value="1"/>
</dbReference>
<evidence type="ECO:0000259" key="10">
    <source>
        <dbReference type="Pfam" id="PF02781"/>
    </source>
</evidence>
<keyword evidence="6" id="KW-0119">Carbohydrate metabolism</keyword>
<sequence>MWSSSLGRRVTRYTEKAGCRGRAGPVRDEGASGPDLRPHLLGIRCAAQRPRGQQPDCGSRTGAESSMAEPVDLSRTQARSRLTVADIRQRSEPFFKASPEEKAELEAFFARHSYVSGQYEQAASYEHLDGHINALCQGSQANRLCYLALPPTVYEAVTTNIRETCMSQTGWNRIIAEKPFGKDLQSSDRLSNHISSLFCEDQIYRIDHHLGKEMVQHLMVLRFAHRIFGPIWNRDNVACVILTFKEPFGTEGRGGYFDEFGVIRDVLQNHLLQMLCLVATEKPASTDSDDVRNEKAKVLKCISEAQLKNVVLGQYVGNPKGEGEATKGYRDDPTVPRGSTTATFAAVVFYVENERWEGVPFILRCGQALNEPKAECQRNEPVIRVQPHEAVYTKMMTEKPGMFFHPEESELDLTYGNR</sequence>
<dbReference type="SUPFAM" id="SSF55347">
    <property type="entry name" value="Glyceraldehyde-3-phosphate dehydrogenase-like, C-terminal domain"/>
    <property type="match status" value="1"/>
</dbReference>
<dbReference type="Pfam" id="PF02781">
    <property type="entry name" value="G6PD_C"/>
    <property type="match status" value="1"/>
</dbReference>
<keyword evidence="12" id="KW-1185">Reference proteome</keyword>
<evidence type="ECO:0000256" key="1">
    <source>
        <dbReference type="ARBA" id="ARBA00004937"/>
    </source>
</evidence>
<evidence type="ECO:0000256" key="7">
    <source>
        <dbReference type="ARBA" id="ARBA00047696"/>
    </source>
</evidence>
<organism evidence="11 12">
    <name type="scientific">Myotis davidii</name>
    <name type="common">David's myotis</name>
    <dbReference type="NCBI Taxonomy" id="225400"/>
    <lineage>
        <taxon>Eukaryota</taxon>
        <taxon>Metazoa</taxon>
        <taxon>Chordata</taxon>
        <taxon>Craniata</taxon>
        <taxon>Vertebrata</taxon>
        <taxon>Euteleostomi</taxon>
        <taxon>Mammalia</taxon>
        <taxon>Eutheria</taxon>
        <taxon>Laurasiatheria</taxon>
        <taxon>Chiroptera</taxon>
        <taxon>Yangochiroptera</taxon>
        <taxon>Vespertilionidae</taxon>
        <taxon>Myotis</taxon>
    </lineage>
</organism>
<evidence type="ECO:0000259" key="9">
    <source>
        <dbReference type="Pfam" id="PF00479"/>
    </source>
</evidence>
<evidence type="ECO:0000256" key="5">
    <source>
        <dbReference type="ARBA" id="ARBA00023002"/>
    </source>
</evidence>
<evidence type="ECO:0000256" key="6">
    <source>
        <dbReference type="ARBA" id="ARBA00023277"/>
    </source>
</evidence>
<protein>
    <recommendedName>
        <fullName evidence="2">glucose-6-phosphate dehydrogenase (NADP(+))</fullName>
        <ecNumber evidence="2">1.1.1.49</ecNumber>
    </recommendedName>
</protein>
<dbReference type="InterPro" id="IPR001282">
    <property type="entry name" value="G6P_DH"/>
</dbReference>
<accession>L5M3T6</accession>
<dbReference type="InterPro" id="IPR022674">
    <property type="entry name" value="G6P_DH_NAD-bd"/>
</dbReference>
<name>L5M3T6_MYODS</name>
<dbReference type="EC" id="1.1.1.49" evidence="2"/>
<dbReference type="InterPro" id="IPR022675">
    <property type="entry name" value="G6P_DH_C"/>
</dbReference>
<dbReference type="GO" id="GO:0009051">
    <property type="term" value="P:pentose-phosphate shunt, oxidative branch"/>
    <property type="evidence" value="ECO:0007669"/>
    <property type="project" value="TreeGrafter"/>
</dbReference>
<keyword evidence="3" id="KW-0313">Glucose metabolism</keyword>
<gene>
    <name evidence="11" type="ORF">MDA_GLEAN10008008</name>
</gene>
<feature type="region of interest" description="Disordered" evidence="8">
    <location>
        <begin position="47"/>
        <end position="73"/>
    </location>
</feature>
<evidence type="ECO:0000313" key="11">
    <source>
        <dbReference type="EMBL" id="ELK33021.1"/>
    </source>
</evidence>
<dbReference type="GO" id="GO:0005829">
    <property type="term" value="C:cytosol"/>
    <property type="evidence" value="ECO:0007669"/>
    <property type="project" value="TreeGrafter"/>
</dbReference>
<feature type="domain" description="Glucose-6-phosphate dehydrogenase C-terminal" evidence="10">
    <location>
        <begin position="219"/>
        <end position="417"/>
    </location>
</feature>
<dbReference type="UniPathway" id="UPA00115"/>
<feature type="domain" description="Glucose-6-phosphate dehydrogenase NAD-binding" evidence="9">
    <location>
        <begin position="77"/>
        <end position="216"/>
    </location>
</feature>
<dbReference type="PANTHER" id="PTHR23429">
    <property type="entry name" value="GLUCOSE-6-PHOSPHATE 1-DEHYDROGENASE G6PD"/>
    <property type="match status" value="1"/>
</dbReference>
<comment type="pathway">
    <text evidence="1">Carbohydrate degradation; pentose phosphate pathway; D-ribulose 5-phosphate from D-glucose 6-phosphate (oxidative stage): step 1/3.</text>
</comment>
<dbReference type="Pfam" id="PF00479">
    <property type="entry name" value="G6PD_N"/>
    <property type="match status" value="1"/>
</dbReference>
<dbReference type="GO" id="GO:0006006">
    <property type="term" value="P:glucose metabolic process"/>
    <property type="evidence" value="ECO:0007669"/>
    <property type="project" value="UniProtKB-KW"/>
</dbReference>
<dbReference type="InterPro" id="IPR036291">
    <property type="entry name" value="NAD(P)-bd_dom_sf"/>
</dbReference>
<dbReference type="GO" id="GO:0050661">
    <property type="term" value="F:NADP binding"/>
    <property type="evidence" value="ECO:0007669"/>
    <property type="project" value="InterPro"/>
</dbReference>
<evidence type="ECO:0000256" key="3">
    <source>
        <dbReference type="ARBA" id="ARBA00022526"/>
    </source>
</evidence>